<feature type="domain" description="Pectate lyase" evidence="12">
    <location>
        <begin position="26"/>
        <end position="193"/>
    </location>
</feature>
<feature type="non-terminal residue" evidence="13">
    <location>
        <position position="1"/>
    </location>
</feature>
<protein>
    <recommendedName>
        <fullName evidence="5 11">Pectate lyase</fullName>
        <ecNumber evidence="5 11">4.2.2.2</ecNumber>
    </recommendedName>
</protein>
<dbReference type="GO" id="GO:0046872">
    <property type="term" value="F:metal ion binding"/>
    <property type="evidence" value="ECO:0007669"/>
    <property type="project" value="UniProtKB-KW"/>
</dbReference>
<evidence type="ECO:0000256" key="3">
    <source>
        <dbReference type="ARBA" id="ARBA00005220"/>
    </source>
</evidence>
<dbReference type="SUPFAM" id="SSF51126">
    <property type="entry name" value="Pectin lyase-like"/>
    <property type="match status" value="1"/>
</dbReference>
<dbReference type="PANTHER" id="PTHR31683:SF184">
    <property type="entry name" value="PECTATE LYASE"/>
    <property type="match status" value="1"/>
</dbReference>
<dbReference type="InterPro" id="IPR011050">
    <property type="entry name" value="Pectin_lyase_fold/virulence"/>
</dbReference>
<evidence type="ECO:0000256" key="5">
    <source>
        <dbReference type="ARBA" id="ARBA00012272"/>
    </source>
</evidence>
<dbReference type="OrthoDB" id="1738612at2759"/>
<dbReference type="InterPro" id="IPR002022">
    <property type="entry name" value="Pec_lyase"/>
</dbReference>
<keyword evidence="7 11" id="KW-0479">Metal-binding</keyword>
<dbReference type="Proteomes" id="UP000257109">
    <property type="component" value="Unassembled WGS sequence"/>
</dbReference>
<dbReference type="PRINTS" id="PR00807">
    <property type="entry name" value="AMBALLERGEN"/>
</dbReference>
<reference evidence="13" key="1">
    <citation type="submission" date="2018-05" db="EMBL/GenBank/DDBJ databases">
        <title>Draft genome of Mucuna pruriens seed.</title>
        <authorList>
            <person name="Nnadi N.E."/>
            <person name="Vos R."/>
            <person name="Hasami M.H."/>
            <person name="Devisetty U.K."/>
            <person name="Aguiy J.C."/>
        </authorList>
    </citation>
    <scope>NUCLEOTIDE SEQUENCE [LARGE SCALE GENOMIC DNA]</scope>
    <source>
        <strain evidence="13">JCA_2017</strain>
    </source>
</reference>
<evidence type="ECO:0000256" key="4">
    <source>
        <dbReference type="ARBA" id="ARBA00010980"/>
    </source>
</evidence>
<organism evidence="13 14">
    <name type="scientific">Mucuna pruriens</name>
    <name type="common">Velvet bean</name>
    <name type="synonym">Dolichos pruriens</name>
    <dbReference type="NCBI Taxonomy" id="157652"/>
    <lineage>
        <taxon>Eukaryota</taxon>
        <taxon>Viridiplantae</taxon>
        <taxon>Streptophyta</taxon>
        <taxon>Embryophyta</taxon>
        <taxon>Tracheophyta</taxon>
        <taxon>Spermatophyta</taxon>
        <taxon>Magnoliopsida</taxon>
        <taxon>eudicotyledons</taxon>
        <taxon>Gunneridae</taxon>
        <taxon>Pentapetalae</taxon>
        <taxon>rosids</taxon>
        <taxon>fabids</taxon>
        <taxon>Fabales</taxon>
        <taxon>Fabaceae</taxon>
        <taxon>Papilionoideae</taxon>
        <taxon>50 kb inversion clade</taxon>
        <taxon>NPAAA clade</taxon>
        <taxon>indigoferoid/millettioid clade</taxon>
        <taxon>Phaseoleae</taxon>
        <taxon>Mucuna</taxon>
    </lineage>
</organism>
<comment type="caution">
    <text evidence="13">The sequence shown here is derived from an EMBL/GenBank/DDBJ whole genome shotgun (WGS) entry which is preliminary data.</text>
</comment>
<evidence type="ECO:0000313" key="14">
    <source>
        <dbReference type="Proteomes" id="UP000257109"/>
    </source>
</evidence>
<proteinExistence type="inferred from homology"/>
<keyword evidence="8" id="KW-0732">Signal</keyword>
<comment type="subcellular location">
    <subcellularLocation>
        <location evidence="2">Secreted</location>
        <location evidence="2">Cell wall</location>
    </subcellularLocation>
</comment>
<evidence type="ECO:0000256" key="6">
    <source>
        <dbReference type="ARBA" id="ARBA00022512"/>
    </source>
</evidence>
<dbReference type="InterPro" id="IPR045032">
    <property type="entry name" value="PEL"/>
</dbReference>
<gene>
    <name evidence="13" type="primary">AT59</name>
    <name evidence="13" type="ORF">CR513_07800</name>
</gene>
<dbReference type="UniPathway" id="UPA00545">
    <property type="reaction ID" value="UER00824"/>
</dbReference>
<dbReference type="EC" id="4.2.2.2" evidence="5 11"/>
<name>A0A371HZ10_MUCPR</name>
<keyword evidence="10 11" id="KW-0456">Lyase</keyword>
<evidence type="ECO:0000313" key="13">
    <source>
        <dbReference type="EMBL" id="RDY08018.1"/>
    </source>
</evidence>
<dbReference type="SMART" id="SM00656">
    <property type="entry name" value="Amb_all"/>
    <property type="match status" value="1"/>
</dbReference>
<dbReference type="InterPro" id="IPR018082">
    <property type="entry name" value="AmbAllergen"/>
</dbReference>
<dbReference type="AlphaFoldDB" id="A0A371HZ10"/>
<comment type="catalytic activity">
    <reaction evidence="1 11">
        <text>Eliminative cleavage of (1-&gt;4)-alpha-D-galacturonan to give oligosaccharides with 4-deoxy-alpha-D-galact-4-enuronosyl groups at their non-reducing ends.</text>
        <dbReference type="EC" id="4.2.2.2"/>
    </reaction>
</comment>
<keyword evidence="9 11" id="KW-0106">Calcium</keyword>
<keyword evidence="6" id="KW-0964">Secreted</keyword>
<sequence>MVNPKPRTLHFAIVQQGPLWIVFERNMVIELRQELLISSKTIDGCGTNVQIKNGDGLTMQYNVIIHGICIKKIMPKDGGMIRDSYNHFGLRTRSDSDAISLLGVSNIWIDHVSLSNFINNVIDIIKGSTTVAISNCHMTKHNDPKLRKPTKFLSTPISQPVKVSLMNSISMFIQHGKIAQLQGGRDVGNDREEFD</sequence>
<dbReference type="InterPro" id="IPR012334">
    <property type="entry name" value="Pectin_lyas_fold"/>
</dbReference>
<comment type="cofactor">
    <cofactor evidence="11">
        <name>Ca(2+)</name>
        <dbReference type="ChEBI" id="CHEBI:29108"/>
    </cofactor>
    <text evidence="11">Binds 1 Ca(2+) ion. Required for its activity.</text>
</comment>
<evidence type="ECO:0000259" key="12">
    <source>
        <dbReference type="SMART" id="SM00656"/>
    </source>
</evidence>
<evidence type="ECO:0000256" key="11">
    <source>
        <dbReference type="RuleBase" id="RU361123"/>
    </source>
</evidence>
<accession>A0A371HZ10</accession>
<dbReference type="GO" id="GO:0030570">
    <property type="term" value="F:pectate lyase activity"/>
    <property type="evidence" value="ECO:0007669"/>
    <property type="project" value="UniProtKB-EC"/>
</dbReference>
<keyword evidence="6" id="KW-0134">Cell wall</keyword>
<evidence type="ECO:0000256" key="7">
    <source>
        <dbReference type="ARBA" id="ARBA00022723"/>
    </source>
</evidence>
<evidence type="ECO:0000256" key="1">
    <source>
        <dbReference type="ARBA" id="ARBA00000695"/>
    </source>
</evidence>
<keyword evidence="14" id="KW-1185">Reference proteome</keyword>
<evidence type="ECO:0000256" key="2">
    <source>
        <dbReference type="ARBA" id="ARBA00004191"/>
    </source>
</evidence>
<dbReference type="Gene3D" id="2.160.20.10">
    <property type="entry name" value="Single-stranded right-handed beta-helix, Pectin lyase-like"/>
    <property type="match status" value="1"/>
</dbReference>
<evidence type="ECO:0000256" key="8">
    <source>
        <dbReference type="ARBA" id="ARBA00022729"/>
    </source>
</evidence>
<evidence type="ECO:0000256" key="9">
    <source>
        <dbReference type="ARBA" id="ARBA00022837"/>
    </source>
</evidence>
<comment type="pathway">
    <text evidence="3 11">Glycan metabolism; pectin degradation; 2-dehydro-3-deoxy-D-gluconate from pectin: step 2/5.</text>
</comment>
<dbReference type="GO" id="GO:0045490">
    <property type="term" value="P:pectin catabolic process"/>
    <property type="evidence" value="ECO:0007669"/>
    <property type="project" value="UniProtKB-UniPathway"/>
</dbReference>
<comment type="similarity">
    <text evidence="4 11">Belongs to the polysaccharide lyase 1 family.</text>
</comment>
<dbReference type="EMBL" id="QJKJ01001354">
    <property type="protein sequence ID" value="RDY08018.1"/>
    <property type="molecule type" value="Genomic_DNA"/>
</dbReference>
<dbReference type="PANTHER" id="PTHR31683">
    <property type="entry name" value="PECTATE LYASE 18-RELATED"/>
    <property type="match status" value="1"/>
</dbReference>
<evidence type="ECO:0000256" key="10">
    <source>
        <dbReference type="ARBA" id="ARBA00023239"/>
    </source>
</evidence>
<dbReference type="STRING" id="157652.A0A371HZ10"/>